<dbReference type="HOGENOM" id="CLU_049301_11_1_2"/>
<dbReference type="PATRIC" id="fig|1434114.4.peg.2110"/>
<dbReference type="Gene3D" id="3.40.50.620">
    <property type="entry name" value="HUPs"/>
    <property type="match status" value="1"/>
</dbReference>
<dbReference type="Proteomes" id="UP000033063">
    <property type="component" value="Chromosome"/>
</dbReference>
<dbReference type="InterPro" id="IPR006015">
    <property type="entry name" value="Universal_stress_UspA"/>
</dbReference>
<dbReference type="PRINTS" id="PR01438">
    <property type="entry name" value="UNVRSLSTRESS"/>
</dbReference>
<protein>
    <submittedName>
        <fullName evidence="3">Universal stress protein</fullName>
    </submittedName>
</protein>
<reference evidence="3 4" key="1">
    <citation type="submission" date="2014-07" db="EMBL/GenBank/DDBJ databases">
        <title>Methanogenic archaea and the global carbon cycle.</title>
        <authorList>
            <person name="Henriksen J.R."/>
            <person name="Luke J."/>
            <person name="Reinhart S."/>
            <person name="Benedict M.N."/>
            <person name="Youngblut N.D."/>
            <person name="Metcalf M.E."/>
            <person name="Whitaker R.J."/>
            <person name="Metcalf W.W."/>
        </authorList>
    </citation>
    <scope>NUCLEOTIDE SEQUENCE [LARGE SCALE GENOMIC DNA]</scope>
    <source>
        <strain evidence="3 4">LYC</strain>
    </source>
</reference>
<dbReference type="PANTHER" id="PTHR46268">
    <property type="entry name" value="STRESS RESPONSE PROTEIN NHAX"/>
    <property type="match status" value="1"/>
</dbReference>
<dbReference type="Pfam" id="PF00582">
    <property type="entry name" value="Usp"/>
    <property type="match status" value="1"/>
</dbReference>
<organism evidence="3 4">
    <name type="scientific">Methanosarcina mazei LYC</name>
    <dbReference type="NCBI Taxonomy" id="1434114"/>
    <lineage>
        <taxon>Archaea</taxon>
        <taxon>Methanobacteriati</taxon>
        <taxon>Methanobacteriota</taxon>
        <taxon>Stenosarchaea group</taxon>
        <taxon>Methanomicrobia</taxon>
        <taxon>Methanosarcinales</taxon>
        <taxon>Methanosarcinaceae</taxon>
        <taxon>Methanosarcina</taxon>
    </lineage>
</organism>
<dbReference type="EMBL" id="CP009513">
    <property type="protein sequence ID" value="AKB68212.1"/>
    <property type="molecule type" value="Genomic_DNA"/>
</dbReference>
<evidence type="ECO:0000313" key="3">
    <source>
        <dbReference type="EMBL" id="AKB68212.1"/>
    </source>
</evidence>
<feature type="domain" description="UspA" evidence="2">
    <location>
        <begin position="2"/>
        <end position="125"/>
    </location>
</feature>
<evidence type="ECO:0000313" key="4">
    <source>
        <dbReference type="Proteomes" id="UP000033063"/>
    </source>
</evidence>
<dbReference type="SUPFAM" id="SSF52402">
    <property type="entry name" value="Adenine nucleotide alpha hydrolases-like"/>
    <property type="match status" value="1"/>
</dbReference>
<accession>A0A0E3RRM3</accession>
<proteinExistence type="inferred from homology"/>
<sequence>MELAKLMGAKVYALYVLDKKAYVPPVLETSIHLGSKWDVMEETLCQEGDEALQYVKKVAEDKEIDYEGVVVEGDPAHTILEFAEQNKVDLIVMGTLGKGGLERFLLGSVADKVVRHSKISVIVVKK</sequence>
<dbReference type="InterPro" id="IPR014729">
    <property type="entry name" value="Rossmann-like_a/b/a_fold"/>
</dbReference>
<dbReference type="CDD" id="cd00293">
    <property type="entry name" value="USP-like"/>
    <property type="match status" value="1"/>
</dbReference>
<dbReference type="PANTHER" id="PTHR46268:SF6">
    <property type="entry name" value="UNIVERSAL STRESS PROTEIN UP12"/>
    <property type="match status" value="1"/>
</dbReference>
<comment type="similarity">
    <text evidence="1">Belongs to the universal stress protein A family.</text>
</comment>
<gene>
    <name evidence="3" type="ORF">MSMAL_1669</name>
</gene>
<dbReference type="InterPro" id="IPR006016">
    <property type="entry name" value="UspA"/>
</dbReference>
<evidence type="ECO:0000259" key="2">
    <source>
        <dbReference type="Pfam" id="PF00582"/>
    </source>
</evidence>
<name>A0A0E3RRM3_METMZ</name>
<evidence type="ECO:0000256" key="1">
    <source>
        <dbReference type="ARBA" id="ARBA00008791"/>
    </source>
</evidence>
<dbReference type="AlphaFoldDB" id="A0A0E3RRM3"/>